<comment type="caution">
    <text evidence="3">The sequence shown here is derived from an EMBL/GenBank/DDBJ whole genome shotgun (WGS) entry which is preliminary data.</text>
</comment>
<dbReference type="AlphaFoldDB" id="A0A4Q7MTL0"/>
<gene>
    <name evidence="3" type="ORF">EV199_3870</name>
</gene>
<dbReference type="EMBL" id="SGXA01000002">
    <property type="protein sequence ID" value="RZS71957.1"/>
    <property type="molecule type" value="Genomic_DNA"/>
</dbReference>
<feature type="transmembrane region" description="Helical" evidence="1">
    <location>
        <begin position="154"/>
        <end position="173"/>
    </location>
</feature>
<dbReference type="GO" id="GO:0005886">
    <property type="term" value="C:plasma membrane"/>
    <property type="evidence" value="ECO:0007669"/>
    <property type="project" value="UniProtKB-SubCell"/>
</dbReference>
<reference evidence="3 4" key="1">
    <citation type="submission" date="2019-02" db="EMBL/GenBank/DDBJ databases">
        <title>Genomic Encyclopedia of Type Strains, Phase IV (KMG-IV): sequencing the most valuable type-strain genomes for metagenomic binning, comparative biology and taxonomic classification.</title>
        <authorList>
            <person name="Goeker M."/>
        </authorList>
    </citation>
    <scope>NUCLEOTIDE SEQUENCE [LARGE SCALE GENOMIC DNA]</scope>
    <source>
        <strain evidence="3 4">DSM 18116</strain>
    </source>
</reference>
<proteinExistence type="predicted"/>
<evidence type="ECO:0000313" key="3">
    <source>
        <dbReference type="EMBL" id="RZS71957.1"/>
    </source>
</evidence>
<feature type="transmembrane region" description="Helical" evidence="1">
    <location>
        <begin position="744"/>
        <end position="767"/>
    </location>
</feature>
<organism evidence="3 4">
    <name type="scientific">Pseudobacter ginsenosidimutans</name>
    <dbReference type="NCBI Taxonomy" id="661488"/>
    <lineage>
        <taxon>Bacteria</taxon>
        <taxon>Pseudomonadati</taxon>
        <taxon>Bacteroidota</taxon>
        <taxon>Chitinophagia</taxon>
        <taxon>Chitinophagales</taxon>
        <taxon>Chitinophagaceae</taxon>
        <taxon>Pseudobacter</taxon>
    </lineage>
</organism>
<dbReference type="Pfam" id="PF09822">
    <property type="entry name" value="ABC_transp_aux"/>
    <property type="match status" value="1"/>
</dbReference>
<keyword evidence="1" id="KW-0472">Membrane</keyword>
<dbReference type="RefSeq" id="WP_130542423.1">
    <property type="nucleotide sequence ID" value="NZ_CP042431.1"/>
</dbReference>
<dbReference type="GO" id="GO:0140359">
    <property type="term" value="F:ABC-type transporter activity"/>
    <property type="evidence" value="ECO:0007669"/>
    <property type="project" value="InterPro"/>
</dbReference>
<keyword evidence="1" id="KW-0812">Transmembrane</keyword>
<dbReference type="OrthoDB" id="759189at2"/>
<feature type="transmembrane region" description="Helical" evidence="1">
    <location>
        <begin position="185"/>
        <end position="205"/>
    </location>
</feature>
<evidence type="ECO:0000256" key="1">
    <source>
        <dbReference type="SAM" id="Phobius"/>
    </source>
</evidence>
<feature type="transmembrane region" description="Helical" evidence="1">
    <location>
        <begin position="237"/>
        <end position="253"/>
    </location>
</feature>
<dbReference type="PANTHER" id="PTHR43471">
    <property type="entry name" value="ABC TRANSPORTER PERMEASE"/>
    <property type="match status" value="1"/>
</dbReference>
<keyword evidence="1" id="KW-1133">Transmembrane helix</keyword>
<feature type="transmembrane region" description="Helical" evidence="1">
    <location>
        <begin position="123"/>
        <end position="148"/>
    </location>
</feature>
<dbReference type="Pfam" id="PF12679">
    <property type="entry name" value="ABC2_membrane_2"/>
    <property type="match status" value="1"/>
</dbReference>
<dbReference type="InterPro" id="IPR019196">
    <property type="entry name" value="ABC_transp_unknown"/>
</dbReference>
<protein>
    <submittedName>
        <fullName evidence="3">ABC-2 type transport system permease protein</fullName>
    </submittedName>
</protein>
<accession>A0A4Q7MTL0</accession>
<feature type="transmembrane region" description="Helical" evidence="1">
    <location>
        <begin position="20"/>
        <end position="40"/>
    </location>
</feature>
<feature type="domain" description="ABC-type uncharacterised transport system" evidence="2">
    <location>
        <begin position="496"/>
        <end position="704"/>
    </location>
</feature>
<feature type="transmembrane region" description="Helical" evidence="1">
    <location>
        <begin position="76"/>
        <end position="96"/>
    </location>
</feature>
<evidence type="ECO:0000259" key="2">
    <source>
        <dbReference type="Pfam" id="PF09822"/>
    </source>
</evidence>
<evidence type="ECO:0000313" key="4">
    <source>
        <dbReference type="Proteomes" id="UP000293874"/>
    </source>
</evidence>
<name>A0A4Q7MTL0_9BACT</name>
<sequence length="772" mass="87780">MKMIFKIAKTELRNLFYSPVAWFLCIAFLVQCAFFFINAMEPIAKFQDLMEKYSGGQFKNFQGSITRGVFLNDMGIFVNSLQNLYLFVPLLTMGIISREITNGTIRLLYSSPVRSRDIVLGKYLAVIAFNAILVLVIALFVCIGIAGIKNAEFAMLWSAILGFFLLVCTYTAIGMFMSSLTTYQIISALGTFMLLFLLGYVGQLWQEHDFIRDLTYFLSIRGRTANMLQGLITTNDVIYFLVIISMFVAFTYLKVQGARELKPWWIKTMKYTAVVACGLLIGYFASRPVLIGYWDTTKDKVNTLHYKTQKVVKELGDDPVEVTMYCNFFGGGMDYGLPQGRNNYLAALWSKYIRFKPEFKFNYVYYYDVMDGDSMLYKSFPGKNIHEIAELTADARNINYELFMKPDEIRKIIDLSPEGKRLVMKLDYKGKSTFIRTYDDPRVWPDEPEVAAAFKRLMLPEMPQLLYSTGHYERSVVKMGEREYGSQTIAKGSRISLVNNGFDIDTIAIDQKDIPNNTATLVLADPKTKLSDTVQQRIASYISKGGNMLITAEPEKVDLINPVLRQLGVEMMGGKLVQLSKDNTPDFVASYFTWPGANMADMVSTYMKKRDGDTMGLLTPGASLLHWSDTSSFTIEPIMVTFKDKTWWKAGKLVIDSATPVFNPGEGDYKVDSFVTGLKLSRKINGKEQRIVVTSDADWLSALRIKADPFQGVYSWLNYNEFPLFVWWPMPDDAKLEFTHPKVLVFKMALLYALPAILLIGGTVLLIRRKRQ</sequence>
<dbReference type="Proteomes" id="UP000293874">
    <property type="component" value="Unassembled WGS sequence"/>
</dbReference>
<keyword evidence="4" id="KW-1185">Reference proteome</keyword>